<keyword evidence="3" id="KW-0808">Transferase</keyword>
<dbReference type="InterPro" id="IPR051910">
    <property type="entry name" value="ComF/GntX_DNA_util-trans"/>
</dbReference>
<organism evidence="3 4">
    <name type="scientific">Sedimenticola selenatireducens</name>
    <dbReference type="NCBI Taxonomy" id="191960"/>
    <lineage>
        <taxon>Bacteria</taxon>
        <taxon>Pseudomonadati</taxon>
        <taxon>Pseudomonadota</taxon>
        <taxon>Gammaproteobacteria</taxon>
        <taxon>Chromatiales</taxon>
        <taxon>Sedimenticolaceae</taxon>
        <taxon>Sedimenticola</taxon>
    </lineage>
</organism>
<evidence type="ECO:0000256" key="1">
    <source>
        <dbReference type="ARBA" id="ARBA00008007"/>
    </source>
</evidence>
<dbReference type="PANTHER" id="PTHR47505:SF1">
    <property type="entry name" value="DNA UTILIZATION PROTEIN YHGH"/>
    <property type="match status" value="1"/>
</dbReference>
<dbReference type="Gene3D" id="3.40.50.2020">
    <property type="match status" value="1"/>
</dbReference>
<dbReference type="CDD" id="cd06223">
    <property type="entry name" value="PRTases_typeI"/>
    <property type="match status" value="1"/>
</dbReference>
<dbReference type="EMBL" id="PKUN01000003">
    <property type="protein sequence ID" value="PLX62735.1"/>
    <property type="molecule type" value="Genomic_DNA"/>
</dbReference>
<dbReference type="Pfam" id="PF00156">
    <property type="entry name" value="Pribosyltran"/>
    <property type="match status" value="1"/>
</dbReference>
<dbReference type="InterPro" id="IPR000836">
    <property type="entry name" value="PRTase_dom"/>
</dbReference>
<proteinExistence type="inferred from homology"/>
<gene>
    <name evidence="3" type="ORF">C0630_03915</name>
</gene>
<comment type="caution">
    <text evidence="3">The sequence shown here is derived from an EMBL/GenBank/DDBJ whole genome shotgun (WGS) entry which is preliminary data.</text>
</comment>
<dbReference type="RefSeq" id="WP_273437919.1">
    <property type="nucleotide sequence ID" value="NZ_PKUN01000003.1"/>
</dbReference>
<comment type="similarity">
    <text evidence="1">Belongs to the ComF/GntX family.</text>
</comment>
<dbReference type="PANTHER" id="PTHR47505">
    <property type="entry name" value="DNA UTILIZATION PROTEIN YHGH"/>
    <property type="match status" value="1"/>
</dbReference>
<keyword evidence="3" id="KW-0328">Glycosyltransferase</keyword>
<accession>A0A2N6CZD1</accession>
<dbReference type="InterPro" id="IPR029057">
    <property type="entry name" value="PRTase-like"/>
</dbReference>
<feature type="domain" description="Phosphoribosyltransferase" evidence="2">
    <location>
        <begin position="80"/>
        <end position="170"/>
    </location>
</feature>
<sequence length="173" mass="19618">MCGHCLRHPPAVDCSLIPFLYTTPIDRLIGQFKFSAKLPHGRLLSRLLRVHLEQYATMPDLLIPVPLHPSRLRQRGYNQALELARPLSRHFGIPLDFRSCRRILHTQPQSELKKRQRKRNIHGAFQVTGPLPATHVALVDDVVTTGSTVNELARHLKRAGIARVDVWAVARTP</sequence>
<dbReference type="STRING" id="1111735.GCA_000428045_03897"/>
<evidence type="ECO:0000313" key="3">
    <source>
        <dbReference type="EMBL" id="PLX62735.1"/>
    </source>
</evidence>
<evidence type="ECO:0000313" key="4">
    <source>
        <dbReference type="Proteomes" id="UP000235015"/>
    </source>
</evidence>
<protein>
    <submittedName>
        <fullName evidence="3">Phosphoribosyltransferase</fullName>
    </submittedName>
</protein>
<dbReference type="SUPFAM" id="SSF53271">
    <property type="entry name" value="PRTase-like"/>
    <property type="match status" value="1"/>
</dbReference>
<reference evidence="3 4" key="1">
    <citation type="submission" date="2017-11" db="EMBL/GenBank/DDBJ databases">
        <title>Genome-resolved metagenomics identifies genetic mobility, metabolic interactions, and unexpected diversity in perchlorate-reducing communities.</title>
        <authorList>
            <person name="Barnum T.P."/>
            <person name="Figueroa I.A."/>
            <person name="Carlstrom C.I."/>
            <person name="Lucas L.N."/>
            <person name="Engelbrektson A.L."/>
            <person name="Coates J.D."/>
        </authorList>
    </citation>
    <scope>NUCLEOTIDE SEQUENCE [LARGE SCALE GENOMIC DNA]</scope>
    <source>
        <strain evidence="3">BM301</strain>
    </source>
</reference>
<evidence type="ECO:0000259" key="2">
    <source>
        <dbReference type="Pfam" id="PF00156"/>
    </source>
</evidence>
<dbReference type="Proteomes" id="UP000235015">
    <property type="component" value="Unassembled WGS sequence"/>
</dbReference>
<dbReference type="GO" id="GO:0016757">
    <property type="term" value="F:glycosyltransferase activity"/>
    <property type="evidence" value="ECO:0007669"/>
    <property type="project" value="UniProtKB-KW"/>
</dbReference>
<dbReference type="AlphaFoldDB" id="A0A2N6CZD1"/>
<name>A0A2N6CZD1_9GAMM</name>